<organism evidence="2">
    <name type="scientific">Kitasatospora sp. CMC57</name>
    <dbReference type="NCBI Taxonomy" id="3231513"/>
    <lineage>
        <taxon>Bacteria</taxon>
        <taxon>Bacillati</taxon>
        <taxon>Actinomycetota</taxon>
        <taxon>Actinomycetes</taxon>
        <taxon>Kitasatosporales</taxon>
        <taxon>Streptomycetaceae</taxon>
        <taxon>Kitasatospora</taxon>
    </lineage>
</organism>
<dbReference type="RefSeq" id="WP_407987545.1">
    <property type="nucleotide sequence ID" value="NZ_AP035881.2"/>
</dbReference>
<proteinExistence type="predicted"/>
<feature type="region of interest" description="Disordered" evidence="1">
    <location>
        <begin position="91"/>
        <end position="116"/>
    </location>
</feature>
<sequence length="116" mass="11637">MHPERRRHRAHLRVLLVLATLLGVLAMHGLGAGPVLAAPPPVGMSAEHQHHGGGDGHAGPMCLSGAVAAPFVPAPPGPAAPYGCGVTAPEPLAATSGEPDGGRAPPSLAELQLVRR</sequence>
<dbReference type="Pfam" id="PF19650">
    <property type="entry name" value="DUF6153"/>
    <property type="match status" value="1"/>
</dbReference>
<dbReference type="InterPro" id="IPR046151">
    <property type="entry name" value="DUF6153"/>
</dbReference>
<name>A0AB33JQD1_9ACTN</name>
<evidence type="ECO:0000256" key="1">
    <source>
        <dbReference type="SAM" id="MobiDB-lite"/>
    </source>
</evidence>
<evidence type="ECO:0000313" key="2">
    <source>
        <dbReference type="EMBL" id="BFP44986.1"/>
    </source>
</evidence>
<dbReference type="AlphaFoldDB" id="A0AB33JQD1"/>
<protein>
    <recommendedName>
        <fullName evidence="3">Secreted protein</fullName>
    </recommendedName>
</protein>
<dbReference type="EMBL" id="AP035881">
    <property type="protein sequence ID" value="BFP44986.1"/>
    <property type="molecule type" value="Genomic_DNA"/>
</dbReference>
<gene>
    <name evidence="2" type="ORF">KCMC57_13540</name>
</gene>
<reference evidence="2" key="1">
    <citation type="submission" date="2024-07" db="EMBL/GenBank/DDBJ databases">
        <title>Complete genome sequences of cellulolytic bacteria, Kitasatospora sp. CMC57 and Streptomyces sp. CMC78, isolated from Japanese agricultural soil.</title>
        <authorList>
            <person name="Hashimoto T."/>
            <person name="Ito M."/>
            <person name="Iwamoto M."/>
            <person name="Fukahori D."/>
            <person name="Shoda T."/>
            <person name="Sakoda M."/>
            <person name="Morohoshi T."/>
            <person name="Mitsuboshi M."/>
            <person name="Nishizawa T."/>
        </authorList>
    </citation>
    <scope>NUCLEOTIDE SEQUENCE</scope>
    <source>
        <strain evidence="2">CMC57</strain>
    </source>
</reference>
<accession>A0AB33JQD1</accession>
<evidence type="ECO:0008006" key="3">
    <source>
        <dbReference type="Google" id="ProtNLM"/>
    </source>
</evidence>
<feature type="region of interest" description="Disordered" evidence="1">
    <location>
        <begin position="36"/>
        <end position="58"/>
    </location>
</feature>